<dbReference type="EMBL" id="JBHSLF010000020">
    <property type="protein sequence ID" value="MFC5344417.1"/>
    <property type="molecule type" value="Genomic_DNA"/>
</dbReference>
<comment type="caution">
    <text evidence="4">The sequence shown here is derived from an EMBL/GenBank/DDBJ whole genome shotgun (WGS) entry which is preliminary data.</text>
</comment>
<keyword evidence="1 2" id="KW-0597">Phosphoprotein</keyword>
<gene>
    <name evidence="4" type="ORF">ACFPIE_10850</name>
</gene>
<evidence type="ECO:0000256" key="1">
    <source>
        <dbReference type="ARBA" id="ARBA00022553"/>
    </source>
</evidence>
<feature type="modified residue" description="4-aspartylphosphate" evidence="2">
    <location>
        <position position="54"/>
    </location>
</feature>
<organism evidence="4 5">
    <name type="scientific">Brevundimonas staleyi</name>
    <dbReference type="NCBI Taxonomy" id="74326"/>
    <lineage>
        <taxon>Bacteria</taxon>
        <taxon>Pseudomonadati</taxon>
        <taxon>Pseudomonadota</taxon>
        <taxon>Alphaproteobacteria</taxon>
        <taxon>Caulobacterales</taxon>
        <taxon>Caulobacteraceae</taxon>
        <taxon>Brevundimonas</taxon>
    </lineage>
</organism>
<dbReference type="Gene3D" id="3.40.50.2300">
    <property type="match status" value="1"/>
</dbReference>
<feature type="domain" description="Response regulatory" evidence="3">
    <location>
        <begin position="3"/>
        <end position="121"/>
    </location>
</feature>
<evidence type="ECO:0000313" key="5">
    <source>
        <dbReference type="Proteomes" id="UP001596152"/>
    </source>
</evidence>
<sequence>MLRILHVDDEPDIREVAAMSLGIDPEIEVRSAASGAEALTVLESDWRPDVILLDVMMPELDGPGTLERLRQLPHHEKTPVIFMTARAQAQEKSRFLDLGAIAVIVKPFDPMSLAGQVRDHLDAW</sequence>
<dbReference type="SUPFAM" id="SSF52172">
    <property type="entry name" value="CheY-like"/>
    <property type="match status" value="1"/>
</dbReference>
<reference evidence="5" key="1">
    <citation type="journal article" date="2019" name="Int. J. Syst. Evol. Microbiol.">
        <title>The Global Catalogue of Microorganisms (GCM) 10K type strain sequencing project: providing services to taxonomists for standard genome sequencing and annotation.</title>
        <authorList>
            <consortium name="The Broad Institute Genomics Platform"/>
            <consortium name="The Broad Institute Genome Sequencing Center for Infectious Disease"/>
            <person name="Wu L."/>
            <person name="Ma J."/>
        </authorList>
    </citation>
    <scope>NUCLEOTIDE SEQUENCE [LARGE SCALE GENOMIC DNA]</scope>
    <source>
        <strain evidence="5">JCM 12125</strain>
    </source>
</reference>
<accession>A0ABW0FUQ5</accession>
<dbReference type="SMART" id="SM00448">
    <property type="entry name" value="REC"/>
    <property type="match status" value="1"/>
</dbReference>
<dbReference type="PROSITE" id="PS50110">
    <property type="entry name" value="RESPONSE_REGULATORY"/>
    <property type="match status" value="1"/>
</dbReference>
<evidence type="ECO:0000256" key="2">
    <source>
        <dbReference type="PROSITE-ProRule" id="PRU00169"/>
    </source>
</evidence>
<dbReference type="Proteomes" id="UP001596152">
    <property type="component" value="Unassembled WGS sequence"/>
</dbReference>
<dbReference type="InterPro" id="IPR011006">
    <property type="entry name" value="CheY-like_superfamily"/>
</dbReference>
<name>A0ABW0FUQ5_9CAUL</name>
<evidence type="ECO:0000313" key="4">
    <source>
        <dbReference type="EMBL" id="MFC5344417.1"/>
    </source>
</evidence>
<dbReference type="RefSeq" id="WP_374037020.1">
    <property type="nucleotide sequence ID" value="NZ_CP169082.1"/>
</dbReference>
<dbReference type="InterPro" id="IPR050595">
    <property type="entry name" value="Bact_response_regulator"/>
</dbReference>
<protein>
    <submittedName>
        <fullName evidence="4">Response regulator</fullName>
    </submittedName>
</protein>
<dbReference type="Pfam" id="PF00072">
    <property type="entry name" value="Response_reg"/>
    <property type="match status" value="1"/>
</dbReference>
<dbReference type="PANTHER" id="PTHR44591:SF3">
    <property type="entry name" value="RESPONSE REGULATORY DOMAIN-CONTAINING PROTEIN"/>
    <property type="match status" value="1"/>
</dbReference>
<keyword evidence="5" id="KW-1185">Reference proteome</keyword>
<proteinExistence type="predicted"/>
<dbReference type="InterPro" id="IPR001789">
    <property type="entry name" value="Sig_transdc_resp-reg_receiver"/>
</dbReference>
<dbReference type="PANTHER" id="PTHR44591">
    <property type="entry name" value="STRESS RESPONSE REGULATOR PROTEIN 1"/>
    <property type="match status" value="1"/>
</dbReference>
<evidence type="ECO:0000259" key="3">
    <source>
        <dbReference type="PROSITE" id="PS50110"/>
    </source>
</evidence>